<feature type="transmembrane region" description="Helical" evidence="1">
    <location>
        <begin position="47"/>
        <end position="64"/>
    </location>
</feature>
<keyword evidence="1" id="KW-0812">Transmembrane</keyword>
<keyword evidence="2" id="KW-0732">Signal</keyword>
<keyword evidence="1" id="KW-0472">Membrane</keyword>
<comment type="caution">
    <text evidence="3">The sequence shown here is derived from an EMBL/GenBank/DDBJ whole genome shotgun (WGS) entry which is preliminary data.</text>
</comment>
<gene>
    <name evidence="3" type="ORF">KC19_7G086900</name>
</gene>
<organism evidence="3 4">
    <name type="scientific">Ceratodon purpureus</name>
    <name type="common">Fire moss</name>
    <name type="synonym">Dicranum purpureum</name>
    <dbReference type="NCBI Taxonomy" id="3225"/>
    <lineage>
        <taxon>Eukaryota</taxon>
        <taxon>Viridiplantae</taxon>
        <taxon>Streptophyta</taxon>
        <taxon>Embryophyta</taxon>
        <taxon>Bryophyta</taxon>
        <taxon>Bryophytina</taxon>
        <taxon>Bryopsida</taxon>
        <taxon>Dicranidae</taxon>
        <taxon>Pseudoditrichales</taxon>
        <taxon>Ditrichaceae</taxon>
        <taxon>Ceratodon</taxon>
    </lineage>
</organism>
<protein>
    <recommendedName>
        <fullName evidence="5">Secreted protein</fullName>
    </recommendedName>
</protein>
<proteinExistence type="predicted"/>
<sequence length="162" mass="18113">MMTTTTMLMSFGWKPTLPHPTTLLLLFCSSLPSACCAMPAQPPALPLLSFLLFFFFFCSCFLFFPNSEGVSRRSHDVCQVSTFLSCHTVTHKSFPSSVILLLSHPCSRIYIHHSTNSVFKPLSAVRPGSTYSIITPSLHPILFYFCSLLVMPRLNTFSIVSH</sequence>
<feature type="signal peptide" evidence="2">
    <location>
        <begin position="1"/>
        <end position="37"/>
    </location>
</feature>
<feature type="chain" id="PRO_5035755649" description="Secreted protein" evidence="2">
    <location>
        <begin position="38"/>
        <end position="162"/>
    </location>
</feature>
<evidence type="ECO:0008006" key="5">
    <source>
        <dbReference type="Google" id="ProtNLM"/>
    </source>
</evidence>
<evidence type="ECO:0000313" key="3">
    <source>
        <dbReference type="EMBL" id="KAG0566778.1"/>
    </source>
</evidence>
<evidence type="ECO:0000256" key="1">
    <source>
        <dbReference type="SAM" id="Phobius"/>
    </source>
</evidence>
<dbReference type="Proteomes" id="UP000822688">
    <property type="component" value="Chromosome 7"/>
</dbReference>
<name>A0A8T0H944_CERPU</name>
<dbReference type="EMBL" id="CM026428">
    <property type="protein sequence ID" value="KAG0566778.1"/>
    <property type="molecule type" value="Genomic_DNA"/>
</dbReference>
<reference evidence="3" key="1">
    <citation type="submission" date="2020-06" db="EMBL/GenBank/DDBJ databases">
        <title>WGS assembly of Ceratodon purpureus strain R40.</title>
        <authorList>
            <person name="Carey S.B."/>
            <person name="Jenkins J."/>
            <person name="Shu S."/>
            <person name="Lovell J.T."/>
            <person name="Sreedasyam A."/>
            <person name="Maumus F."/>
            <person name="Tiley G.P."/>
            <person name="Fernandez-Pozo N."/>
            <person name="Barry K."/>
            <person name="Chen C."/>
            <person name="Wang M."/>
            <person name="Lipzen A."/>
            <person name="Daum C."/>
            <person name="Saski C.A."/>
            <person name="Payton A.C."/>
            <person name="Mcbreen J.C."/>
            <person name="Conrad R.E."/>
            <person name="Kollar L.M."/>
            <person name="Olsson S."/>
            <person name="Huttunen S."/>
            <person name="Landis J.B."/>
            <person name="Wickett N.J."/>
            <person name="Johnson M.G."/>
            <person name="Rensing S.A."/>
            <person name="Grimwood J."/>
            <person name="Schmutz J."/>
            <person name="Mcdaniel S.F."/>
        </authorList>
    </citation>
    <scope>NUCLEOTIDE SEQUENCE</scope>
    <source>
        <strain evidence="3">R40</strain>
    </source>
</reference>
<dbReference type="AlphaFoldDB" id="A0A8T0H944"/>
<evidence type="ECO:0000256" key="2">
    <source>
        <dbReference type="SAM" id="SignalP"/>
    </source>
</evidence>
<accession>A0A8T0H944</accession>
<keyword evidence="4" id="KW-1185">Reference proteome</keyword>
<evidence type="ECO:0000313" key="4">
    <source>
        <dbReference type="Proteomes" id="UP000822688"/>
    </source>
</evidence>
<keyword evidence="1" id="KW-1133">Transmembrane helix</keyword>